<proteinExistence type="predicted"/>
<evidence type="ECO:0000256" key="1">
    <source>
        <dbReference type="ARBA" id="ARBA00004123"/>
    </source>
</evidence>
<dbReference type="Proteomes" id="UP000029120">
    <property type="component" value="Chromosome 8"/>
</dbReference>
<dbReference type="GO" id="GO:0009736">
    <property type="term" value="P:cytokinin-activated signaling pathway"/>
    <property type="evidence" value="ECO:0007669"/>
    <property type="project" value="InterPro"/>
</dbReference>
<feature type="modified residue" description="4-aspartylphosphate" evidence="6">
    <location>
        <position position="77"/>
    </location>
</feature>
<feature type="compositionally biased region" description="Polar residues" evidence="7">
    <location>
        <begin position="495"/>
        <end position="545"/>
    </location>
</feature>
<feature type="domain" description="Response regulatory" evidence="8">
    <location>
        <begin position="18"/>
        <end position="140"/>
    </location>
</feature>
<dbReference type="EMBL" id="CM002876">
    <property type="protein sequence ID" value="KFK25116.1"/>
    <property type="molecule type" value="Genomic_DNA"/>
</dbReference>
<keyword evidence="5" id="KW-0539">Nucleus</keyword>
<dbReference type="GO" id="GO:0000160">
    <property type="term" value="P:phosphorelay signal transduction system"/>
    <property type="evidence" value="ECO:0007669"/>
    <property type="project" value="UniProtKB-KW"/>
</dbReference>
<dbReference type="SUPFAM" id="SSF52172">
    <property type="entry name" value="CheY-like"/>
    <property type="match status" value="1"/>
</dbReference>
<keyword evidence="2" id="KW-0902">Two-component regulatory system</keyword>
<feature type="compositionally biased region" description="Polar residues" evidence="7">
    <location>
        <begin position="564"/>
        <end position="584"/>
    </location>
</feature>
<dbReference type="InterPro" id="IPR011006">
    <property type="entry name" value="CheY-like_superfamily"/>
</dbReference>
<sequence length="754" mass="82268">MAFAQSSFYNQSPVLRINVLVVDDDPIFLQIMSRMLEKSKHRDPSVMEITVIAAKDPMEALSALKIQRNNIDLIITDYYMPGMNGLQLKRQITEEFGNLPVIVMSSDTDKEEESLTCGAISFMPKPIKPNDLPKIYQYALTYKRNGKSIVWTDQQNDKDTNVSVVPQHVPQQIQLLPEQATVVTTKKTKRYTSRSDSRSGSSTNTSCVSTDGSRKNGKRKSNGSSDGDVLPPAKKSKKYRIFLRKVAEQALISSSSVFTGRGIDSNFSYAHITEPYFNYYSPSTAWYDTSLTSRSFYSKPGHGLGQSIQGLGQSIQGLGQSRLLSNTGNSARFDQRTPFNYMNRSSMYEPNRIGSNSTLPVKNNLNFSNQPSQNEGRRSFFEPPVMANKVGQTSPVLGLGPNEAVATKGTSFNNNMMSRSSYGNSTPNQPGLTNYGNSTPNQPGLTSYGPNQPGPISYGSLTPTQSRLMSSYGSLTPNQSGPSSFGGSTPTQSGLMSSYGSSTPNQSGPISFGGSTPTQSGLVSSYGSLTPNQSGPSSYGSLSPNQPEPGSYGSISPNKAGLSSHGSVTPNQTGPSSFGSISPNQPGPSHFSYGMQSFLNNENEAYKPPQPHANAATQPNLEIPQLENLNLYDDLGNINELPWDTSNFQFDHNKQLGEAASTNFELPKFSSEMNQFFSLEDDDDWTFVNIDQGPSNGETSTTLAAPETNSSLFNMNPNQNQEEDVPDFIDWSILDAQELVDDDFMNSVFNNDMN</sequence>
<reference evidence="10" key="1">
    <citation type="journal article" date="2015" name="Nat. Plants">
        <title>Genome expansion of Arabis alpina linked with retrotransposition and reduced symmetric DNA methylation.</title>
        <authorList>
            <person name="Willing E.M."/>
            <person name="Rawat V."/>
            <person name="Mandakova T."/>
            <person name="Maumus F."/>
            <person name="James G.V."/>
            <person name="Nordstroem K.J."/>
            <person name="Becker C."/>
            <person name="Warthmann N."/>
            <person name="Chica C."/>
            <person name="Szarzynska B."/>
            <person name="Zytnicki M."/>
            <person name="Albani M.C."/>
            <person name="Kiefer C."/>
            <person name="Bergonzi S."/>
            <person name="Castaings L."/>
            <person name="Mateos J.L."/>
            <person name="Berns M.C."/>
            <person name="Bujdoso N."/>
            <person name="Piofczyk T."/>
            <person name="de Lorenzo L."/>
            <person name="Barrero-Sicilia C."/>
            <person name="Mateos I."/>
            <person name="Piednoel M."/>
            <person name="Hagmann J."/>
            <person name="Chen-Min-Tao R."/>
            <person name="Iglesias-Fernandez R."/>
            <person name="Schuster S.C."/>
            <person name="Alonso-Blanco C."/>
            <person name="Roudier F."/>
            <person name="Carbonero P."/>
            <person name="Paz-Ares J."/>
            <person name="Davis S.J."/>
            <person name="Pecinka A."/>
            <person name="Quesneville H."/>
            <person name="Colot V."/>
            <person name="Lysak M.A."/>
            <person name="Weigel D."/>
            <person name="Coupland G."/>
            <person name="Schneeberger K."/>
        </authorList>
    </citation>
    <scope>NUCLEOTIDE SEQUENCE [LARGE SCALE GENOMIC DNA]</scope>
    <source>
        <strain evidence="10">cv. Pajares</strain>
    </source>
</reference>
<dbReference type="Gramene" id="KFK25116">
    <property type="protein sequence ID" value="KFK25116"/>
    <property type="gene ID" value="AALP_AA8G067800"/>
</dbReference>
<evidence type="ECO:0000313" key="10">
    <source>
        <dbReference type="Proteomes" id="UP000029120"/>
    </source>
</evidence>
<dbReference type="Pfam" id="PF00072">
    <property type="entry name" value="Response_reg"/>
    <property type="match status" value="1"/>
</dbReference>
<accession>A0A087G5G4</accession>
<evidence type="ECO:0000256" key="7">
    <source>
        <dbReference type="SAM" id="MobiDB-lite"/>
    </source>
</evidence>
<gene>
    <name evidence="9" type="ordered locus">AALP_Aa8g067800</name>
</gene>
<dbReference type="SMART" id="SM00448">
    <property type="entry name" value="REC"/>
    <property type="match status" value="1"/>
</dbReference>
<feature type="region of interest" description="Disordered" evidence="7">
    <location>
        <begin position="350"/>
        <end position="379"/>
    </location>
</feature>
<protein>
    <recommendedName>
        <fullName evidence="8">Response regulatory domain-containing protein</fullName>
    </recommendedName>
</protein>
<feature type="compositionally biased region" description="Polar residues" evidence="7">
    <location>
        <begin position="408"/>
        <end position="450"/>
    </location>
</feature>
<feature type="region of interest" description="Disordered" evidence="7">
    <location>
        <begin position="185"/>
        <end position="232"/>
    </location>
</feature>
<feature type="region of interest" description="Disordered" evidence="7">
    <location>
        <begin position="407"/>
        <end position="595"/>
    </location>
</feature>
<comment type="subcellular location">
    <subcellularLocation>
        <location evidence="1">Nucleus</location>
    </subcellularLocation>
</comment>
<dbReference type="InterPro" id="IPR045279">
    <property type="entry name" value="ARR-like"/>
</dbReference>
<dbReference type="PROSITE" id="PS50110">
    <property type="entry name" value="RESPONSE_REGULATORY"/>
    <property type="match status" value="1"/>
</dbReference>
<keyword evidence="6" id="KW-0597">Phosphoprotein</keyword>
<dbReference type="OrthoDB" id="21225at2759"/>
<evidence type="ECO:0000256" key="3">
    <source>
        <dbReference type="ARBA" id="ARBA00023015"/>
    </source>
</evidence>
<dbReference type="PANTHER" id="PTHR43874:SF19">
    <property type="entry name" value="RESPONSE REGULATOR 23-RELATED"/>
    <property type="match status" value="1"/>
</dbReference>
<feature type="compositionally biased region" description="Polar residues" evidence="7">
    <location>
        <begin position="350"/>
        <end position="374"/>
    </location>
</feature>
<evidence type="ECO:0000313" key="9">
    <source>
        <dbReference type="EMBL" id="KFK25116.1"/>
    </source>
</evidence>
<evidence type="ECO:0000256" key="6">
    <source>
        <dbReference type="PROSITE-ProRule" id="PRU00169"/>
    </source>
</evidence>
<dbReference type="CDD" id="cd00156">
    <property type="entry name" value="REC"/>
    <property type="match status" value="1"/>
</dbReference>
<evidence type="ECO:0000256" key="4">
    <source>
        <dbReference type="ARBA" id="ARBA00023163"/>
    </source>
</evidence>
<dbReference type="GO" id="GO:0005634">
    <property type="term" value="C:nucleus"/>
    <property type="evidence" value="ECO:0007669"/>
    <property type="project" value="UniProtKB-SubCell"/>
</dbReference>
<dbReference type="PANTHER" id="PTHR43874">
    <property type="entry name" value="TWO-COMPONENT RESPONSE REGULATOR"/>
    <property type="match status" value="1"/>
</dbReference>
<organism evidence="9 10">
    <name type="scientific">Arabis alpina</name>
    <name type="common">Alpine rock-cress</name>
    <dbReference type="NCBI Taxonomy" id="50452"/>
    <lineage>
        <taxon>Eukaryota</taxon>
        <taxon>Viridiplantae</taxon>
        <taxon>Streptophyta</taxon>
        <taxon>Embryophyta</taxon>
        <taxon>Tracheophyta</taxon>
        <taxon>Spermatophyta</taxon>
        <taxon>Magnoliopsida</taxon>
        <taxon>eudicotyledons</taxon>
        <taxon>Gunneridae</taxon>
        <taxon>Pentapetalae</taxon>
        <taxon>rosids</taxon>
        <taxon>malvids</taxon>
        <taxon>Brassicales</taxon>
        <taxon>Brassicaceae</taxon>
        <taxon>Arabideae</taxon>
        <taxon>Arabis</taxon>
    </lineage>
</organism>
<dbReference type="eggNOG" id="KOG1601">
    <property type="taxonomic scope" value="Eukaryota"/>
</dbReference>
<dbReference type="InterPro" id="IPR001789">
    <property type="entry name" value="Sig_transdc_resp-reg_receiver"/>
</dbReference>
<feature type="compositionally biased region" description="Low complexity" evidence="7">
    <location>
        <begin position="198"/>
        <end position="210"/>
    </location>
</feature>
<feature type="compositionally biased region" description="Polar residues" evidence="7">
    <location>
        <begin position="459"/>
        <end position="478"/>
    </location>
</feature>
<dbReference type="OMA" id="FLNINQG"/>
<dbReference type="Gene3D" id="3.40.50.2300">
    <property type="match status" value="1"/>
</dbReference>
<keyword evidence="10" id="KW-1185">Reference proteome</keyword>
<evidence type="ECO:0000259" key="8">
    <source>
        <dbReference type="PROSITE" id="PS50110"/>
    </source>
</evidence>
<evidence type="ECO:0000256" key="2">
    <source>
        <dbReference type="ARBA" id="ARBA00023012"/>
    </source>
</evidence>
<name>A0A087G5G4_ARAAL</name>
<keyword evidence="4" id="KW-0804">Transcription</keyword>
<feature type="compositionally biased region" description="Low complexity" evidence="7">
    <location>
        <begin position="479"/>
        <end position="494"/>
    </location>
</feature>
<dbReference type="AlphaFoldDB" id="A0A087G5G4"/>
<evidence type="ECO:0000256" key="5">
    <source>
        <dbReference type="ARBA" id="ARBA00023242"/>
    </source>
</evidence>
<keyword evidence="3" id="KW-0805">Transcription regulation</keyword>